<dbReference type="Pfam" id="PF01915">
    <property type="entry name" value="Glyco_hydro_3_C"/>
    <property type="match status" value="1"/>
</dbReference>
<gene>
    <name evidence="8" type="ORF">EN45_044850</name>
</gene>
<sequence length="221" mass="24603">MEIGGRSFNFKRIPSLVKDGRLDIKTVDQAVSRLLRAKFEMRLFENPSPAASQDQWPSLLHTDEATDLACTIDRGLIMLLENHSTLLKKTNKIAIIGPMAHGYMNYGDYVVKRSQNRGVTPLGIRAAWFYCYPECQHMLDPRTGEHVDVNSLNLVRAISDTGKPTVVVFSSGKPITEPWIANSTAAFVQSFYPSEQGGNTLADVLFGQLQSLWSTICQLPT</sequence>
<evidence type="ECO:0000256" key="4">
    <source>
        <dbReference type="ARBA" id="ARBA00023277"/>
    </source>
</evidence>
<dbReference type="SUPFAM" id="SSF52279">
    <property type="entry name" value="Beta-D-glucan exohydrolase, C-terminal domain"/>
    <property type="match status" value="1"/>
</dbReference>
<dbReference type="InterPro" id="IPR002772">
    <property type="entry name" value="Glyco_hydro_3_C"/>
</dbReference>
<evidence type="ECO:0000313" key="8">
    <source>
        <dbReference type="EMBL" id="KZN94291.1"/>
    </source>
</evidence>
<keyword evidence="4" id="KW-0119">Carbohydrate metabolism</keyword>
<dbReference type="InterPro" id="IPR036881">
    <property type="entry name" value="Glyco_hydro_3_C_sf"/>
</dbReference>
<dbReference type="Proteomes" id="UP000076449">
    <property type="component" value="Chromosome I"/>
</dbReference>
<dbReference type="InterPro" id="IPR051915">
    <property type="entry name" value="Cellulose_Degrad_GH3"/>
</dbReference>
<proteinExistence type="inferred from homology"/>
<dbReference type="AlphaFoldDB" id="A0A167YM26"/>
<dbReference type="GO" id="GO:0009251">
    <property type="term" value="P:glucan catabolic process"/>
    <property type="evidence" value="ECO:0007669"/>
    <property type="project" value="TreeGrafter"/>
</dbReference>
<organism evidence="8">
    <name type="scientific">Penicillium chrysogenum</name>
    <name type="common">Penicillium notatum</name>
    <dbReference type="NCBI Taxonomy" id="5076"/>
    <lineage>
        <taxon>Eukaryota</taxon>
        <taxon>Fungi</taxon>
        <taxon>Dikarya</taxon>
        <taxon>Ascomycota</taxon>
        <taxon>Pezizomycotina</taxon>
        <taxon>Eurotiomycetes</taxon>
        <taxon>Eurotiomycetidae</taxon>
        <taxon>Eurotiales</taxon>
        <taxon>Aspergillaceae</taxon>
        <taxon>Penicillium</taxon>
        <taxon>Penicillium chrysogenum species complex</taxon>
    </lineage>
</organism>
<evidence type="ECO:0000256" key="1">
    <source>
        <dbReference type="ARBA" id="ARBA00005336"/>
    </source>
</evidence>
<comment type="similarity">
    <text evidence="1">Belongs to the glycosyl hydrolase 3 family.</text>
</comment>
<dbReference type="InterPro" id="IPR036962">
    <property type="entry name" value="Glyco_hydro_3_N_sf"/>
</dbReference>
<accession>A0A167YM26</accession>
<dbReference type="Gene3D" id="3.20.20.300">
    <property type="entry name" value="Glycoside hydrolase, family 3, N-terminal domain"/>
    <property type="match status" value="1"/>
</dbReference>
<evidence type="ECO:0000256" key="5">
    <source>
        <dbReference type="ARBA" id="ARBA00023295"/>
    </source>
</evidence>
<dbReference type="Gene3D" id="3.40.50.1700">
    <property type="entry name" value="Glycoside hydrolase family 3 C-terminal domain"/>
    <property type="match status" value="2"/>
</dbReference>
<evidence type="ECO:0000256" key="3">
    <source>
        <dbReference type="ARBA" id="ARBA00023180"/>
    </source>
</evidence>
<dbReference type="PANTHER" id="PTHR30620">
    <property type="entry name" value="PERIPLASMIC BETA-GLUCOSIDASE-RELATED"/>
    <property type="match status" value="1"/>
</dbReference>
<dbReference type="GO" id="GO:0008422">
    <property type="term" value="F:beta-glucosidase activity"/>
    <property type="evidence" value="ECO:0007669"/>
    <property type="project" value="TreeGrafter"/>
</dbReference>
<protein>
    <submittedName>
        <fullName evidence="8">Periplasmic beta-glucosidase</fullName>
    </submittedName>
</protein>
<dbReference type="InterPro" id="IPR017853">
    <property type="entry name" value="GH"/>
</dbReference>
<dbReference type="PANTHER" id="PTHR30620:SF117">
    <property type="entry name" value="BETA-1,4-XYLOSIDASE (EUROFUNG)"/>
    <property type="match status" value="1"/>
</dbReference>
<dbReference type="EMBL" id="CM002798">
    <property type="protein sequence ID" value="KZN94291.1"/>
    <property type="molecule type" value="Genomic_DNA"/>
</dbReference>
<keyword evidence="3" id="KW-0325">Glycoprotein</keyword>
<evidence type="ECO:0000259" key="7">
    <source>
        <dbReference type="Pfam" id="PF01915"/>
    </source>
</evidence>
<name>A0A167YM26_PENCH</name>
<evidence type="ECO:0000256" key="2">
    <source>
        <dbReference type="ARBA" id="ARBA00022801"/>
    </source>
</evidence>
<keyword evidence="2" id="KW-0378">Hydrolase</keyword>
<keyword evidence="6" id="KW-0624">Polysaccharide degradation</keyword>
<feature type="domain" description="Glycoside hydrolase family 3 C-terminal" evidence="7">
    <location>
        <begin position="150"/>
        <end position="208"/>
    </location>
</feature>
<keyword evidence="5" id="KW-0326">Glycosidase</keyword>
<dbReference type="SUPFAM" id="SSF51445">
    <property type="entry name" value="(Trans)glycosidases"/>
    <property type="match status" value="1"/>
</dbReference>
<reference evidence="8" key="1">
    <citation type="journal article" date="2014" name="Genome Announc.">
        <title>Complete sequencing and chromosome-scale genome assembly of the industrial progenitor strain P2niaD18 from the penicillin producer Penicillium chrysogenum.</title>
        <authorList>
            <person name="Specht T."/>
            <person name="Dahlmann T.A."/>
            <person name="Zadra I."/>
            <person name="Kurnsteiner H."/>
            <person name="Kuck U."/>
        </authorList>
    </citation>
    <scope>NUCLEOTIDE SEQUENCE [LARGE SCALE GENOMIC DNA]</scope>
    <source>
        <strain evidence="8">P2niaD18</strain>
    </source>
</reference>
<evidence type="ECO:0000256" key="6">
    <source>
        <dbReference type="ARBA" id="ARBA00023326"/>
    </source>
</evidence>